<organism evidence="1 2">
    <name type="scientific">Prochlorothrix hollandica PCC 9006 = CALU 1027</name>
    <dbReference type="NCBI Taxonomy" id="317619"/>
    <lineage>
        <taxon>Bacteria</taxon>
        <taxon>Bacillati</taxon>
        <taxon>Cyanobacteriota</taxon>
        <taxon>Cyanophyceae</taxon>
        <taxon>Prochlorotrichales</taxon>
        <taxon>Prochlorotrichaceae</taxon>
        <taxon>Prochlorothrix</taxon>
    </lineage>
</organism>
<evidence type="ECO:0000313" key="2">
    <source>
        <dbReference type="Proteomes" id="UP000034681"/>
    </source>
</evidence>
<dbReference type="STRING" id="317619.GCA_000332315_01536"/>
<reference evidence="1" key="1">
    <citation type="submission" date="2012-04" db="EMBL/GenBank/DDBJ databases">
        <authorList>
            <person name="Borisov I.G."/>
            <person name="Ivanikova N.V."/>
            <person name="Pinevich A.V."/>
        </authorList>
    </citation>
    <scope>NUCLEOTIDE SEQUENCE</scope>
    <source>
        <strain evidence="1">CALU 1027</strain>
    </source>
</reference>
<dbReference type="OrthoDB" id="663914at2"/>
<dbReference type="AlphaFoldDB" id="A0A0M2PVB4"/>
<dbReference type="SUPFAM" id="SSF52540">
    <property type="entry name" value="P-loop containing nucleoside triphosphate hydrolases"/>
    <property type="match status" value="1"/>
</dbReference>
<dbReference type="InterPro" id="IPR027417">
    <property type="entry name" value="P-loop_NTPase"/>
</dbReference>
<proteinExistence type="predicted"/>
<dbReference type="Pfam" id="PF13469">
    <property type="entry name" value="Sulfotransfer_3"/>
    <property type="match status" value="1"/>
</dbReference>
<gene>
    <name evidence="1" type="ORF">PROH_17200</name>
</gene>
<evidence type="ECO:0008006" key="3">
    <source>
        <dbReference type="Google" id="ProtNLM"/>
    </source>
</evidence>
<name>A0A0M2PVB4_PROHO</name>
<keyword evidence="2" id="KW-1185">Reference proteome</keyword>
<dbReference type="EMBL" id="AJTX02000007">
    <property type="protein sequence ID" value="KKI98618.1"/>
    <property type="molecule type" value="Genomic_DNA"/>
</dbReference>
<dbReference type="eggNOG" id="COG4424">
    <property type="taxonomic scope" value="Bacteria"/>
</dbReference>
<dbReference type="Proteomes" id="UP000034681">
    <property type="component" value="Unassembled WGS sequence"/>
</dbReference>
<comment type="caution">
    <text evidence="1">The sequence shown here is derived from an EMBL/GenBank/DDBJ whole genome shotgun (WGS) entry which is preliminary data.</text>
</comment>
<evidence type="ECO:0000313" key="1">
    <source>
        <dbReference type="EMBL" id="KKI98618.1"/>
    </source>
</evidence>
<protein>
    <recommendedName>
        <fullName evidence="3">Sulfotransferase</fullName>
    </recommendedName>
</protein>
<sequence length="311" mass="34808">MAKPVAKPVAKPIKILYLAGWGRSGSTLLARILAQAEGCVHLGELRTLWIDGFQAKSTCGCGQLLRQCGVWQDIFQRGFAGATPLDPVAFNHLRQTHEPRTAQLWHHLLRPATKAQFRAQSQPYLQVLRQLYGAIADLYPGATIVDDSLHPGYGYLLSLVPEFEVTVVHLVRDGRACAYSWAKRQKKGLGSYSLRDSALGWNLRNLAVEGLGRDPDLRYRRLRYEDWIQQPQAAIADLLQFAHIAADPHACFVEPHAVRLGISHSVFGNANRTETGVIPLQLDHAWQQHLGRRDTLLVTALTAPLLWRYGY</sequence>
<accession>A0A0M2PVB4</accession>
<dbReference type="Gene3D" id="3.40.50.300">
    <property type="entry name" value="P-loop containing nucleotide triphosphate hydrolases"/>
    <property type="match status" value="1"/>
</dbReference>